<feature type="binding site" evidence="7 9">
    <location>
        <position position="140"/>
    </location>
    <ligand>
        <name>Zn(2+)</name>
        <dbReference type="ChEBI" id="CHEBI:29105"/>
        <label>1</label>
    </ligand>
</feature>
<proteinExistence type="inferred from homology"/>
<keyword evidence="4 7" id="KW-0378">Hydrolase</keyword>
<keyword evidence="6 7" id="KW-0482">Metalloprotease</keyword>
<dbReference type="GO" id="GO:0006508">
    <property type="term" value="P:proteolysis"/>
    <property type="evidence" value="ECO:0007669"/>
    <property type="project" value="UniProtKB-UniRule"/>
</dbReference>
<dbReference type="InterPro" id="IPR036264">
    <property type="entry name" value="Bact_exopeptidase_dim_dom"/>
</dbReference>
<dbReference type="NCBIfam" id="TIGR01882">
    <property type="entry name" value="peptidase-T"/>
    <property type="match status" value="1"/>
</dbReference>
<dbReference type="PANTHER" id="PTHR42994">
    <property type="entry name" value="PEPTIDASE T"/>
    <property type="match status" value="1"/>
</dbReference>
<evidence type="ECO:0000256" key="1">
    <source>
        <dbReference type="ARBA" id="ARBA00009692"/>
    </source>
</evidence>
<gene>
    <name evidence="7 11" type="primary">pepT</name>
    <name evidence="11" type="ORF">HER31_08630</name>
</gene>
<comment type="cofactor">
    <cofactor evidence="7 9">
        <name>Zn(2+)</name>
        <dbReference type="ChEBI" id="CHEBI:29105"/>
    </cofactor>
    <text evidence="7 9">Binds 2 Zn(2+) ions per subunit.</text>
</comment>
<feature type="binding site" evidence="7 9">
    <location>
        <position position="140"/>
    </location>
    <ligand>
        <name>Zn(2+)</name>
        <dbReference type="ChEBI" id="CHEBI:29105"/>
        <label>2</label>
    </ligand>
</feature>
<keyword evidence="7" id="KW-0963">Cytoplasm</keyword>
<feature type="binding site" evidence="7 9">
    <location>
        <position position="78"/>
    </location>
    <ligand>
        <name>Zn(2+)</name>
        <dbReference type="ChEBI" id="CHEBI:29105"/>
        <label>1</label>
    </ligand>
</feature>
<evidence type="ECO:0000256" key="5">
    <source>
        <dbReference type="ARBA" id="ARBA00022833"/>
    </source>
</evidence>
<evidence type="ECO:0000256" key="8">
    <source>
        <dbReference type="PIRSR" id="PIRSR037215-1"/>
    </source>
</evidence>
<dbReference type="Gene3D" id="3.40.630.10">
    <property type="entry name" value="Zn peptidases"/>
    <property type="match status" value="1"/>
</dbReference>
<dbReference type="InterPro" id="IPR002933">
    <property type="entry name" value="Peptidase_M20"/>
</dbReference>
<dbReference type="KEGG" id="fes:HER31_08630"/>
<dbReference type="CDD" id="cd03892">
    <property type="entry name" value="M20_peptT"/>
    <property type="match status" value="1"/>
</dbReference>
<accession>A0A6H1UCX6</accession>
<evidence type="ECO:0000256" key="7">
    <source>
        <dbReference type="HAMAP-Rule" id="MF_00550"/>
    </source>
</evidence>
<evidence type="ECO:0000256" key="6">
    <source>
        <dbReference type="ARBA" id="ARBA00023049"/>
    </source>
</evidence>
<feature type="domain" description="Peptidase M20 dimerisation" evidence="10">
    <location>
        <begin position="207"/>
        <end position="300"/>
    </location>
</feature>
<dbReference type="Pfam" id="PF07687">
    <property type="entry name" value="M20_dimer"/>
    <property type="match status" value="1"/>
</dbReference>
<evidence type="ECO:0000256" key="2">
    <source>
        <dbReference type="ARBA" id="ARBA00022670"/>
    </source>
</evidence>
<dbReference type="EC" id="3.4.11.4" evidence="7"/>
<protein>
    <recommendedName>
        <fullName evidence="7">Peptidase T</fullName>
        <ecNumber evidence="7">3.4.11.4</ecNumber>
    </recommendedName>
    <alternativeName>
        <fullName evidence="7">Aminotripeptidase</fullName>
        <shortName evidence="7">Tripeptidase</shortName>
    </alternativeName>
    <alternativeName>
        <fullName evidence="7">Tripeptide aminopeptidase</fullName>
    </alternativeName>
</protein>
<dbReference type="GO" id="GO:0005829">
    <property type="term" value="C:cytosol"/>
    <property type="evidence" value="ECO:0007669"/>
    <property type="project" value="TreeGrafter"/>
</dbReference>
<feature type="binding site" evidence="7 9">
    <location>
        <position position="197"/>
    </location>
    <ligand>
        <name>Zn(2+)</name>
        <dbReference type="ChEBI" id="CHEBI:29105"/>
        <label>1</label>
    </ligand>
</feature>
<keyword evidence="5 7" id="KW-0862">Zinc</keyword>
<dbReference type="NCBIfam" id="NF009920">
    <property type="entry name" value="PRK13381.1"/>
    <property type="match status" value="1"/>
</dbReference>
<keyword evidence="2 7" id="KW-0645">Protease</keyword>
<dbReference type="Pfam" id="PF01546">
    <property type="entry name" value="Peptidase_M20"/>
    <property type="match status" value="1"/>
</dbReference>
<dbReference type="Gene3D" id="3.30.70.360">
    <property type="match status" value="1"/>
</dbReference>
<keyword evidence="7 11" id="KW-0031">Aminopeptidase</keyword>
<dbReference type="HAMAP" id="MF_00550">
    <property type="entry name" value="Aminopeptidase_M20"/>
    <property type="match status" value="1"/>
</dbReference>
<dbReference type="GO" id="GO:0045148">
    <property type="term" value="F:tripeptide aminopeptidase activity"/>
    <property type="evidence" value="ECO:0007669"/>
    <property type="project" value="UniProtKB-UniRule"/>
</dbReference>
<comment type="subcellular location">
    <subcellularLocation>
        <location evidence="7">Cytoplasm</location>
    </subcellularLocation>
</comment>
<evidence type="ECO:0000256" key="4">
    <source>
        <dbReference type="ARBA" id="ARBA00022801"/>
    </source>
</evidence>
<sequence length="408" mass="44133">MNALLDRFLQYVTFDTQSDANSDTVPSTPGQFTFAQALYAELKQLGLDEVSIDDNGYVMAKLASNVNHSVPAIGFIAHMDTAPDASGKDVKPQLIEAYPGGAISLKGNGEQLTPEQYPVLQQLIGQTLITTDGTTLLGADNKAGIAEIITAMMVLKHNPQIAHGDICIGFTPDEEIGRGAAHFDVAKFGAQWAYTIDGGPEGELEFENFNAATATIELTGNSVHPGTAKGKLVNALTLATQFHSQMPHSETPEHTEGYEGFYHLVNISGGTASATICYIVRDFCTDSLARRQQFMQKQVDAFNANGIPSKLNWQEGYRNMKEMVEPHPHIIELAQAAMEELAIAPIIKPIRGGTDGAVLSFKGLPCPNIFTGGYNFHGKHEFVSVDQMHKAVAVIVKICEKTCENHAK</sequence>
<dbReference type="AlphaFoldDB" id="A0A6H1UCX6"/>
<feature type="binding site" evidence="7 9">
    <location>
        <position position="377"/>
    </location>
    <ligand>
        <name>Zn(2+)</name>
        <dbReference type="ChEBI" id="CHEBI:29105"/>
        <label>2</label>
    </ligand>
</feature>
<evidence type="ECO:0000313" key="12">
    <source>
        <dbReference type="Proteomes" id="UP000501602"/>
    </source>
</evidence>
<dbReference type="SUPFAM" id="SSF55031">
    <property type="entry name" value="Bacterial exopeptidase dimerisation domain"/>
    <property type="match status" value="1"/>
</dbReference>
<dbReference type="PIRSF" id="PIRSF037215">
    <property type="entry name" value="Peptidase_M20B"/>
    <property type="match status" value="1"/>
</dbReference>
<dbReference type="RefSeq" id="WP_168660196.1">
    <property type="nucleotide sequence ID" value="NZ_CP051180.1"/>
</dbReference>
<dbReference type="InterPro" id="IPR011650">
    <property type="entry name" value="Peptidase_M20_dimer"/>
</dbReference>
<feature type="active site" description="Proton acceptor" evidence="7 8">
    <location>
        <position position="174"/>
    </location>
</feature>
<reference evidence="11 12" key="1">
    <citation type="submission" date="2020-04" db="EMBL/GenBank/DDBJ databases">
        <title>Ferrimonas sp. S7 isolated from sea water.</title>
        <authorList>
            <person name="Bae S.S."/>
            <person name="Baek K."/>
        </authorList>
    </citation>
    <scope>NUCLEOTIDE SEQUENCE [LARGE SCALE GENOMIC DNA]</scope>
    <source>
        <strain evidence="11 12">S7</strain>
    </source>
</reference>
<dbReference type="GO" id="GO:0008237">
    <property type="term" value="F:metallopeptidase activity"/>
    <property type="evidence" value="ECO:0007669"/>
    <property type="project" value="UniProtKB-KW"/>
</dbReference>
<comment type="function">
    <text evidence="7">Cleaves the N-terminal amino acid of tripeptides.</text>
</comment>
<keyword evidence="3 7" id="KW-0479">Metal-binding</keyword>
<evidence type="ECO:0000256" key="3">
    <source>
        <dbReference type="ARBA" id="ARBA00022723"/>
    </source>
</evidence>
<dbReference type="NCBIfam" id="NF003976">
    <property type="entry name" value="PRK05469.1"/>
    <property type="match status" value="1"/>
</dbReference>
<name>A0A6H1UCX6_9GAMM</name>
<dbReference type="GO" id="GO:0043171">
    <property type="term" value="P:peptide catabolic process"/>
    <property type="evidence" value="ECO:0007669"/>
    <property type="project" value="UniProtKB-UniRule"/>
</dbReference>
<evidence type="ECO:0000313" key="11">
    <source>
        <dbReference type="EMBL" id="QIZ76935.1"/>
    </source>
</evidence>
<dbReference type="InterPro" id="IPR010161">
    <property type="entry name" value="Peptidase_M20B"/>
</dbReference>
<dbReference type="PANTHER" id="PTHR42994:SF1">
    <property type="entry name" value="PEPTIDASE T"/>
    <property type="match status" value="1"/>
</dbReference>
<organism evidence="11 12">
    <name type="scientific">Ferrimonas lipolytica</name>
    <dbReference type="NCBI Taxonomy" id="2724191"/>
    <lineage>
        <taxon>Bacteria</taxon>
        <taxon>Pseudomonadati</taxon>
        <taxon>Pseudomonadota</taxon>
        <taxon>Gammaproteobacteria</taxon>
        <taxon>Alteromonadales</taxon>
        <taxon>Ferrimonadaceae</taxon>
        <taxon>Ferrimonas</taxon>
    </lineage>
</organism>
<dbReference type="SUPFAM" id="SSF53187">
    <property type="entry name" value="Zn-dependent exopeptidases"/>
    <property type="match status" value="1"/>
</dbReference>
<dbReference type="InterPro" id="IPR001261">
    <property type="entry name" value="ArgE/DapE_CS"/>
</dbReference>
<dbReference type="PROSITE" id="PS00758">
    <property type="entry name" value="ARGE_DAPE_CPG2_1"/>
    <property type="match status" value="1"/>
</dbReference>
<comment type="similarity">
    <text evidence="1 7">Belongs to the peptidase M20B family.</text>
</comment>
<dbReference type="GO" id="GO:0008270">
    <property type="term" value="F:zinc ion binding"/>
    <property type="evidence" value="ECO:0007669"/>
    <property type="project" value="UniProtKB-UniRule"/>
</dbReference>
<evidence type="ECO:0000256" key="9">
    <source>
        <dbReference type="PIRSR" id="PIRSR037215-2"/>
    </source>
</evidence>
<comment type="catalytic activity">
    <reaction evidence="7">
        <text>Release of the N-terminal residue from a tripeptide.</text>
        <dbReference type="EC" id="3.4.11.4"/>
    </reaction>
</comment>
<keyword evidence="12" id="KW-1185">Reference proteome</keyword>
<dbReference type="EMBL" id="CP051180">
    <property type="protein sequence ID" value="QIZ76935.1"/>
    <property type="molecule type" value="Genomic_DNA"/>
</dbReference>
<feature type="binding site" evidence="7 9">
    <location>
        <position position="175"/>
    </location>
    <ligand>
        <name>Zn(2+)</name>
        <dbReference type="ChEBI" id="CHEBI:29105"/>
        <label>2</label>
    </ligand>
</feature>
<evidence type="ECO:0000259" key="10">
    <source>
        <dbReference type="Pfam" id="PF07687"/>
    </source>
</evidence>
<feature type="active site" evidence="7 8">
    <location>
        <position position="80"/>
    </location>
</feature>
<dbReference type="Proteomes" id="UP000501602">
    <property type="component" value="Chromosome"/>
</dbReference>
<dbReference type="PROSITE" id="PS00759">
    <property type="entry name" value="ARGE_DAPE_CPG2_2"/>
    <property type="match status" value="1"/>
</dbReference>